<dbReference type="OrthoDB" id="10007851at2"/>
<protein>
    <submittedName>
        <fullName evidence="2">Uncharacterized protein</fullName>
    </submittedName>
</protein>
<evidence type="ECO:0000313" key="2">
    <source>
        <dbReference type="EMBL" id="ADJ62291.1"/>
    </source>
</evidence>
<proteinExistence type="predicted"/>
<dbReference type="KEGG" id="hse:Hsero_0772"/>
<sequence>MDVAFPVIAFNPATAAAVTKALAPVARSVSSAVSQFGALLRKCTPEKMAQAFSANPRLAGAMEKMGPHLQKMTTSLKNSSAFQRLMQGLREHAGEYLQDAVHNATTASVDKPDRQHDLNVYQQLFPPGAHTLSSQSFSGKLSMVSAMVGKERWHVLVPVSGAAGAQGASMSRTDWQTGANGIHTCKTWEPATQRNWNWVQNRVGDQIAMGDPKPAQDGGNMRSVFLYPADGGPVSSKLLHQQADGRFSLVDPGGATDARRPGQAKAHAQTEFRGAAQDQPGFVIEVMDDEVVRAASDRQALVRRTART</sequence>
<dbReference type="STRING" id="757424.Hsero_0772"/>
<evidence type="ECO:0000256" key="1">
    <source>
        <dbReference type="SAM" id="MobiDB-lite"/>
    </source>
</evidence>
<organism evidence="2 3">
    <name type="scientific">Herbaspirillum seropedicae (strain SmR1)</name>
    <dbReference type="NCBI Taxonomy" id="757424"/>
    <lineage>
        <taxon>Bacteria</taxon>
        <taxon>Pseudomonadati</taxon>
        <taxon>Pseudomonadota</taxon>
        <taxon>Betaproteobacteria</taxon>
        <taxon>Burkholderiales</taxon>
        <taxon>Oxalobacteraceae</taxon>
        <taxon>Herbaspirillum</taxon>
    </lineage>
</organism>
<dbReference type="AlphaFoldDB" id="D8IZH1"/>
<dbReference type="RefSeq" id="WP_013232808.1">
    <property type="nucleotide sequence ID" value="NC_014323.1"/>
</dbReference>
<accession>D8IZH1</accession>
<name>D8IZH1_HERSS</name>
<reference evidence="2 3" key="1">
    <citation type="submission" date="2010-04" db="EMBL/GenBank/DDBJ databases">
        <title>The genome of Herbaspirillum seropedicae SmR1, an endophytic, nitrogen-fixing, plant-growth promoting beta-Proteobacteria.</title>
        <authorList>
            <person name="Pedrosa F.O."/>
            <person name="Monteiro R.A."/>
            <person name="Wassem R."/>
            <person name="Cruz L.M."/>
            <person name="Ayub R.A."/>
            <person name="Colauto N.B."/>
            <person name="Fernandez M.A."/>
            <person name="Fungaro M.H.P."/>
            <person name="Grisard E.C."/>
            <person name="Hungria M."/>
            <person name="Madeira H.M.F."/>
            <person name="Nodari R.O."/>
            <person name="Osaku C.A."/>
            <person name="Petzl-Erler M.L."/>
            <person name="Terenzi H."/>
            <person name="Vieira L.G.E."/>
            <person name="Almeida M.I.M."/>
            <person name="Alves L.R."/>
            <person name="Arantes O.M.N."/>
            <person name="Balsanelli E."/>
            <person name="Barcellos F.G."/>
            <person name="Baura V.A."/>
            <person name="Binde D.R."/>
            <person name="Campo R.J."/>
            <person name="Chubatsu L.S."/>
            <person name="Chueire L.M.O."/>
            <person name="Ciferri R.R."/>
            <person name="Correa L.C."/>
            <person name="da Conceicao Silva J.L."/>
            <person name="Dabul A.N.G."/>
            <person name="Dambros B.P."/>
            <person name="Faoro H."/>
            <person name="Favetti A."/>
            <person name="Friedermann G."/>
            <person name="Furlaneto M.C."/>
            <person name="Gasques L.S."/>
            <person name="Gimenes C.C.T."/>
            <person name="Gioppo N.M.R."/>
            <person name="Glienke-Blanco C."/>
            <person name="Godoy L.P."/>
            <person name="Guerra M.P."/>
            <person name="Karp S."/>
            <person name="Kava-Cordeiro V."/>
            <person name="Margarido V.P."/>
            <person name="Mathioni S.M."/>
            <person name="Menck-Soares M.A."/>
            <person name="Murace N.K."/>
            <person name="Nicolas M.F."/>
            <person name="Oliveira C.E.C."/>
            <person name="Pagnan N.A.B."/>
            <person name="Pamphile J.A."/>
            <person name="Patussi E.V."/>
            <person name="Pereira L.F.P."/>
            <person name="Pereira-Ferrari L."/>
            <person name="Pinto F.G.S."/>
            <person name="Precoma C."/>
            <person name="Prioli A.J."/>
            <person name="Prioli S.M.A.P."/>
            <person name="Raittz R.T."/>
            <person name="Ramos H.J.O."/>
            <person name="Ribeiro E.M.S.F."/>
            <person name="Rigo L.U."/>
            <person name="Rocha C.L.M.S.C."/>
            <person name="Rocha S.N."/>
            <person name="Santos K."/>
            <person name="Satori D."/>
            <person name="Silva A.G."/>
            <person name="Simao R.C.G."/>
            <person name="Soares M.A.M."/>
            <person name="Souza E.M."/>
            <person name="Steffens M.B.R."/>
            <person name="Steindel M."/>
            <person name="Tadra-Sfeir M.Z."/>
            <person name="Takahashi E.K."/>
            <person name="Torres R.A."/>
            <person name="Valle J.S."/>
            <person name="Vernal J.I."/>
            <person name="Vilas-Boas L.A."/>
            <person name="Watanabe M.A.E."/>
            <person name="Weiss V.A."/>
            <person name="Yates M.A."/>
            <person name="Souza E.M."/>
        </authorList>
    </citation>
    <scope>NUCLEOTIDE SEQUENCE [LARGE SCALE GENOMIC DNA]</scope>
    <source>
        <strain evidence="2 3">SmR1</strain>
    </source>
</reference>
<dbReference type="Proteomes" id="UP000000329">
    <property type="component" value="Chromosome"/>
</dbReference>
<evidence type="ECO:0000313" key="3">
    <source>
        <dbReference type="Proteomes" id="UP000000329"/>
    </source>
</evidence>
<gene>
    <name evidence="2" type="ordered locus">Hsero_0772</name>
</gene>
<keyword evidence="3" id="KW-1185">Reference proteome</keyword>
<dbReference type="HOGENOM" id="CLU_902467_0_0_4"/>
<dbReference type="EMBL" id="CP002039">
    <property type="protein sequence ID" value="ADJ62291.1"/>
    <property type="molecule type" value="Genomic_DNA"/>
</dbReference>
<feature type="region of interest" description="Disordered" evidence="1">
    <location>
        <begin position="251"/>
        <end position="276"/>
    </location>
</feature>
<dbReference type="GeneID" id="29392130"/>